<dbReference type="AlphaFoldDB" id="A0A4R6K327"/>
<dbReference type="RefSeq" id="WP_133804016.1">
    <property type="nucleotide sequence ID" value="NZ_SNWQ01000019.1"/>
</dbReference>
<dbReference type="Gene3D" id="1.10.3720.10">
    <property type="entry name" value="MetI-like"/>
    <property type="match status" value="2"/>
</dbReference>
<feature type="transmembrane region" description="Helical" evidence="7">
    <location>
        <begin position="554"/>
        <end position="578"/>
    </location>
</feature>
<feature type="transmembrane region" description="Helical" evidence="7">
    <location>
        <begin position="167"/>
        <end position="188"/>
    </location>
</feature>
<dbReference type="CDD" id="cd06261">
    <property type="entry name" value="TM_PBP2"/>
    <property type="match status" value="1"/>
</dbReference>
<feature type="transmembrane region" description="Helical" evidence="7">
    <location>
        <begin position="390"/>
        <end position="412"/>
    </location>
</feature>
<dbReference type="Pfam" id="PF00528">
    <property type="entry name" value="BPD_transp_1"/>
    <property type="match status" value="1"/>
</dbReference>
<reference evidence="9 10" key="1">
    <citation type="submission" date="2019-03" db="EMBL/GenBank/DDBJ databases">
        <title>Genomic Encyclopedia of Type Strains, Phase III (KMG-III): the genomes of soil and plant-associated and newly described type strains.</title>
        <authorList>
            <person name="Whitman W."/>
        </authorList>
    </citation>
    <scope>NUCLEOTIDE SEQUENCE [LARGE SCALE GENOMIC DNA]</scope>
    <source>
        <strain evidence="9 10">VKM Ac-2527</strain>
    </source>
</reference>
<dbReference type="SUPFAM" id="SSF161098">
    <property type="entry name" value="MetI-like"/>
    <property type="match status" value="2"/>
</dbReference>
<evidence type="ECO:0000313" key="9">
    <source>
        <dbReference type="EMBL" id="TDO43247.1"/>
    </source>
</evidence>
<feature type="transmembrane region" description="Helical" evidence="7">
    <location>
        <begin position="446"/>
        <end position="475"/>
    </location>
</feature>
<evidence type="ECO:0000256" key="2">
    <source>
        <dbReference type="ARBA" id="ARBA00022448"/>
    </source>
</evidence>
<feature type="transmembrane region" description="Helical" evidence="7">
    <location>
        <begin position="328"/>
        <end position="352"/>
    </location>
</feature>
<keyword evidence="4 7" id="KW-0812">Transmembrane</keyword>
<name>A0A4R6K327_9ACTN</name>
<evidence type="ECO:0000256" key="1">
    <source>
        <dbReference type="ARBA" id="ARBA00004651"/>
    </source>
</evidence>
<organism evidence="9 10">
    <name type="scientific">Kribbella caucasensis</name>
    <dbReference type="NCBI Taxonomy" id="2512215"/>
    <lineage>
        <taxon>Bacteria</taxon>
        <taxon>Bacillati</taxon>
        <taxon>Actinomycetota</taxon>
        <taxon>Actinomycetes</taxon>
        <taxon>Propionibacteriales</taxon>
        <taxon>Kribbellaceae</taxon>
        <taxon>Kribbella</taxon>
    </lineage>
</organism>
<evidence type="ECO:0000256" key="6">
    <source>
        <dbReference type="ARBA" id="ARBA00023136"/>
    </source>
</evidence>
<evidence type="ECO:0000256" key="7">
    <source>
        <dbReference type="RuleBase" id="RU363032"/>
    </source>
</evidence>
<dbReference type="PANTHER" id="PTHR43227:SF8">
    <property type="entry name" value="DIACETYLCHITOBIOSE UPTAKE SYSTEM PERMEASE PROTEIN DASB"/>
    <property type="match status" value="1"/>
</dbReference>
<dbReference type="OrthoDB" id="3515028at2"/>
<evidence type="ECO:0000256" key="3">
    <source>
        <dbReference type="ARBA" id="ARBA00022475"/>
    </source>
</evidence>
<dbReference type="PANTHER" id="PTHR43227">
    <property type="entry name" value="BLL4140 PROTEIN"/>
    <property type="match status" value="1"/>
</dbReference>
<keyword evidence="10" id="KW-1185">Reference proteome</keyword>
<comment type="similarity">
    <text evidence="7">Belongs to the binding-protein-dependent transport system permease family.</text>
</comment>
<dbReference type="InterPro" id="IPR050809">
    <property type="entry name" value="UgpAE/MalFG_permease"/>
</dbReference>
<feature type="transmembrane region" description="Helical" evidence="7">
    <location>
        <begin position="511"/>
        <end position="534"/>
    </location>
</feature>
<feature type="transmembrane region" description="Helical" evidence="7">
    <location>
        <begin position="33"/>
        <end position="58"/>
    </location>
</feature>
<feature type="domain" description="ABC transmembrane type-1" evidence="8">
    <location>
        <begin position="81"/>
        <end position="294"/>
    </location>
</feature>
<feature type="domain" description="ABC transmembrane type-1" evidence="8">
    <location>
        <begin position="386"/>
        <end position="577"/>
    </location>
</feature>
<accession>A0A4R6K327</accession>
<dbReference type="Proteomes" id="UP000295388">
    <property type="component" value="Unassembled WGS sequence"/>
</dbReference>
<proteinExistence type="inferred from homology"/>
<feature type="transmembrane region" description="Helical" evidence="7">
    <location>
        <begin position="419"/>
        <end position="440"/>
    </location>
</feature>
<dbReference type="GO" id="GO:0005886">
    <property type="term" value="C:plasma membrane"/>
    <property type="evidence" value="ECO:0007669"/>
    <property type="project" value="UniProtKB-SubCell"/>
</dbReference>
<feature type="transmembrane region" description="Helical" evidence="7">
    <location>
        <begin position="276"/>
        <end position="295"/>
    </location>
</feature>
<feature type="transmembrane region" description="Helical" evidence="7">
    <location>
        <begin position="221"/>
        <end position="248"/>
    </location>
</feature>
<evidence type="ECO:0000313" key="10">
    <source>
        <dbReference type="Proteomes" id="UP000295388"/>
    </source>
</evidence>
<comment type="caution">
    <text evidence="9">The sequence shown here is derived from an EMBL/GenBank/DDBJ whole genome shotgun (WGS) entry which is preliminary data.</text>
</comment>
<sequence length="591" mass="61690">MGLQTNGLSLEIVGREISGRPVPGKPRRPAGPYLLGLPALLLSSLLLIPVGITVVAAFRLPDGSFGLGNFAVMGDPEALHAVGNSLAWVGVALGLVVVGFLLAVVSYRLPGVSSFLQPALVIPFAVSVLVSGATFRLIFDPAPERGTVTAVSTALFGSSPVWLGPGLFWLVLVSAFGWTWLGYVVSLFRAGLDAIPDDVSRTVAAEGVTGLRRLRMLELPLLRPITGVVTLTLVIAAVRVFDLVLIVVPGPMQRDADVLGLNWWRATSTGGDPGRAAALGVVLFAIVAAVAVIGVRGLRRRRWAMPVSVVGADRSVRRPRPSRRSRRIGWTVGFAVGLVWVLPAIVLVATAFHSPREAGLRGWWSTAGLGLESFTDAANAGLFRALLSTLVIASIATVVVLVIAVPTAYLVAWGGLPTWLGRVVTSAFVVLAVTPVQMYAAPLRDAIGAAGLAGSRIALGLIHAAAGLPFAVLLLRSAFASAPPVLVAEALQGPARQSAVLATVQRTYRPALVAVAVLEFALVWNDFIVGFLISGSGTTPLSLVLWGEARQFSASSGTVAAAAVVASVVPVVLLLTFWRTVVRGLTVGGRR</sequence>
<evidence type="ECO:0000259" key="8">
    <source>
        <dbReference type="PROSITE" id="PS50928"/>
    </source>
</evidence>
<feature type="transmembrane region" description="Helical" evidence="7">
    <location>
        <begin position="86"/>
        <end position="107"/>
    </location>
</feature>
<evidence type="ECO:0000256" key="4">
    <source>
        <dbReference type="ARBA" id="ARBA00022692"/>
    </source>
</evidence>
<evidence type="ECO:0000256" key="5">
    <source>
        <dbReference type="ARBA" id="ARBA00022989"/>
    </source>
</evidence>
<dbReference type="InterPro" id="IPR000515">
    <property type="entry name" value="MetI-like"/>
</dbReference>
<keyword evidence="6 7" id="KW-0472">Membrane</keyword>
<dbReference type="PROSITE" id="PS50928">
    <property type="entry name" value="ABC_TM1"/>
    <property type="match status" value="2"/>
</dbReference>
<protein>
    <submittedName>
        <fullName evidence="9">Alpha-glucoside transport system permease protein</fullName>
    </submittedName>
</protein>
<feature type="transmembrane region" description="Helical" evidence="7">
    <location>
        <begin position="119"/>
        <end position="139"/>
    </location>
</feature>
<dbReference type="GO" id="GO:0055085">
    <property type="term" value="P:transmembrane transport"/>
    <property type="evidence" value="ECO:0007669"/>
    <property type="project" value="InterPro"/>
</dbReference>
<dbReference type="InterPro" id="IPR035906">
    <property type="entry name" value="MetI-like_sf"/>
</dbReference>
<keyword evidence="3" id="KW-1003">Cell membrane</keyword>
<dbReference type="EMBL" id="SNWQ01000019">
    <property type="protein sequence ID" value="TDO43247.1"/>
    <property type="molecule type" value="Genomic_DNA"/>
</dbReference>
<keyword evidence="2 7" id="KW-0813">Transport</keyword>
<keyword evidence="5 7" id="KW-1133">Transmembrane helix</keyword>
<gene>
    <name evidence="9" type="ORF">EV643_119180</name>
</gene>
<comment type="subcellular location">
    <subcellularLocation>
        <location evidence="1 7">Cell membrane</location>
        <topology evidence="1 7">Multi-pass membrane protein</topology>
    </subcellularLocation>
</comment>